<dbReference type="GO" id="GO:0043952">
    <property type="term" value="P:protein transport by the Sec complex"/>
    <property type="evidence" value="ECO:0007669"/>
    <property type="project" value="TreeGrafter"/>
</dbReference>
<dbReference type="PANTHER" id="PTHR34182">
    <property type="entry name" value="PROTEIN-EXPORT MEMBRANE PROTEIN SECG"/>
    <property type="match status" value="1"/>
</dbReference>
<dbReference type="GO" id="GO:0009306">
    <property type="term" value="P:protein secretion"/>
    <property type="evidence" value="ECO:0007669"/>
    <property type="project" value="UniProtKB-UniRule"/>
</dbReference>
<reference evidence="11 12" key="1">
    <citation type="submission" date="2018-08" db="EMBL/GenBank/DDBJ databases">
        <title>A genome reference for cultivated species of the human gut microbiota.</title>
        <authorList>
            <person name="Zou Y."/>
            <person name="Xue W."/>
            <person name="Luo G."/>
        </authorList>
    </citation>
    <scope>NUCLEOTIDE SEQUENCE [LARGE SCALE GENOMIC DNA]</scope>
    <source>
        <strain evidence="11 12">AM25-6</strain>
    </source>
</reference>
<keyword evidence="6 10" id="KW-0653">Protein transport</keyword>
<dbReference type="Pfam" id="PF03840">
    <property type="entry name" value="SecG"/>
    <property type="match status" value="1"/>
</dbReference>
<evidence type="ECO:0000256" key="9">
    <source>
        <dbReference type="ARBA" id="ARBA00023136"/>
    </source>
</evidence>
<comment type="caution">
    <text evidence="11">The sequence shown here is derived from an EMBL/GenBank/DDBJ whole genome shotgun (WGS) entry which is preliminary data.</text>
</comment>
<evidence type="ECO:0000256" key="3">
    <source>
        <dbReference type="ARBA" id="ARBA00022448"/>
    </source>
</evidence>
<comment type="similarity">
    <text evidence="2 10">Belongs to the SecG family.</text>
</comment>
<evidence type="ECO:0000256" key="8">
    <source>
        <dbReference type="ARBA" id="ARBA00023010"/>
    </source>
</evidence>
<evidence type="ECO:0000256" key="7">
    <source>
        <dbReference type="ARBA" id="ARBA00022989"/>
    </source>
</evidence>
<dbReference type="GeneID" id="97999757"/>
<comment type="function">
    <text evidence="10">Involved in protein export. Participates in an early event of protein translocation.</text>
</comment>
<dbReference type="GO" id="GO:0005886">
    <property type="term" value="C:plasma membrane"/>
    <property type="evidence" value="ECO:0007669"/>
    <property type="project" value="UniProtKB-SubCell"/>
</dbReference>
<evidence type="ECO:0000313" key="12">
    <source>
        <dbReference type="Proteomes" id="UP000261212"/>
    </source>
</evidence>
<comment type="subcellular location">
    <subcellularLocation>
        <location evidence="1 10">Cell membrane</location>
        <topology evidence="1 10">Multi-pass membrane protein</topology>
    </subcellularLocation>
</comment>
<dbReference type="GO" id="GO:0065002">
    <property type="term" value="P:intracellular protein transmembrane transport"/>
    <property type="evidence" value="ECO:0007669"/>
    <property type="project" value="TreeGrafter"/>
</dbReference>
<evidence type="ECO:0000313" key="11">
    <source>
        <dbReference type="EMBL" id="RGD74263.1"/>
    </source>
</evidence>
<dbReference type="EMBL" id="QUSM01000003">
    <property type="protein sequence ID" value="RGD74263.1"/>
    <property type="molecule type" value="Genomic_DNA"/>
</dbReference>
<dbReference type="RefSeq" id="WP_007049322.1">
    <property type="nucleotide sequence ID" value="NZ_CABKNJ010000005.1"/>
</dbReference>
<keyword evidence="3 10" id="KW-0813">Transport</keyword>
<feature type="transmembrane region" description="Helical" evidence="10">
    <location>
        <begin position="56"/>
        <end position="76"/>
    </location>
</feature>
<organism evidence="11 12">
    <name type="scientific">Anaerofustis stercorihominis</name>
    <dbReference type="NCBI Taxonomy" id="214853"/>
    <lineage>
        <taxon>Bacteria</taxon>
        <taxon>Bacillati</taxon>
        <taxon>Bacillota</taxon>
        <taxon>Clostridia</taxon>
        <taxon>Eubacteriales</taxon>
        <taxon>Eubacteriaceae</taxon>
        <taxon>Anaerofustis</taxon>
    </lineage>
</organism>
<evidence type="ECO:0000256" key="1">
    <source>
        <dbReference type="ARBA" id="ARBA00004651"/>
    </source>
</evidence>
<dbReference type="NCBIfam" id="TIGR00810">
    <property type="entry name" value="secG"/>
    <property type="match status" value="1"/>
</dbReference>
<comment type="caution">
    <text evidence="10">Lacks conserved residue(s) required for the propagation of feature annotation.</text>
</comment>
<protein>
    <recommendedName>
        <fullName evidence="10">Protein-export membrane protein SecG</fullName>
    </recommendedName>
</protein>
<keyword evidence="4 10" id="KW-1003">Cell membrane</keyword>
<keyword evidence="8 10" id="KW-0811">Translocation</keyword>
<dbReference type="PANTHER" id="PTHR34182:SF1">
    <property type="entry name" value="PROTEIN-EXPORT MEMBRANE PROTEIN SECG"/>
    <property type="match status" value="1"/>
</dbReference>
<evidence type="ECO:0000256" key="10">
    <source>
        <dbReference type="RuleBase" id="RU365087"/>
    </source>
</evidence>
<gene>
    <name evidence="11" type="primary">secG</name>
    <name evidence="11" type="ORF">DW687_05710</name>
</gene>
<dbReference type="Proteomes" id="UP000261212">
    <property type="component" value="Unassembled WGS sequence"/>
</dbReference>
<evidence type="ECO:0000256" key="5">
    <source>
        <dbReference type="ARBA" id="ARBA00022692"/>
    </source>
</evidence>
<proteinExistence type="inferred from homology"/>
<dbReference type="AlphaFoldDB" id="A0A3E3DYF3"/>
<keyword evidence="9 10" id="KW-0472">Membrane</keyword>
<evidence type="ECO:0000256" key="2">
    <source>
        <dbReference type="ARBA" id="ARBA00008445"/>
    </source>
</evidence>
<keyword evidence="5 10" id="KW-0812">Transmembrane</keyword>
<accession>A0A3E3DYF3</accession>
<evidence type="ECO:0000256" key="6">
    <source>
        <dbReference type="ARBA" id="ARBA00022927"/>
    </source>
</evidence>
<sequence>MTTVLLVFMVISSITLIGSVLLQEGSSAGMGSAISGGAEGLFGKKKAHGMQGLLNKITLVSAVVFFISIFVFNLLAK</sequence>
<name>A0A3E3DYF3_9FIRM</name>
<evidence type="ECO:0000256" key="4">
    <source>
        <dbReference type="ARBA" id="ARBA00022475"/>
    </source>
</evidence>
<keyword evidence="7 10" id="KW-1133">Transmembrane helix</keyword>
<dbReference type="PRINTS" id="PR01651">
    <property type="entry name" value="SECGEXPORT"/>
</dbReference>
<dbReference type="InterPro" id="IPR004692">
    <property type="entry name" value="SecG"/>
</dbReference>
<dbReference type="GO" id="GO:0015450">
    <property type="term" value="F:protein-transporting ATPase activity"/>
    <property type="evidence" value="ECO:0007669"/>
    <property type="project" value="UniProtKB-UniRule"/>
</dbReference>